<dbReference type="OrthoDB" id="5590282at2759"/>
<sequence length="347" mass="40125">MPLTPPSSSESDYSREHDSKENKNIGKCSSSPRKFTQLKYNHELYKSELKIHNQSLAEYDYDIYDNMAEAIRNARPNIDLYKQQPYLTFPIRQKLVDFLLKISIRLKILPFVFYKAVKLFDRYCSKRIVLLDQAQLIITTCLWIASKVQGGNNHFVNLSNLDKVSTIRTINDIGYGSGGKYLGPTERFRLPKLHELVKLCGAKCSYDAGMFKQMEVHILNTLEWSLNDPAIEEFIVESHEFSTMTPPCEIFKVKVFLSYVASYTHELIDVHVVDLAQVVLDLINETFKLTPEDPNYQTVLNSPTPIVMELEKYKKIKKSLVKAILDSSEYILKLFNSRGPQFMYHQV</sequence>
<dbReference type="Proteomes" id="UP000000709">
    <property type="component" value="Unassembled WGS sequence"/>
</dbReference>
<dbReference type="STRING" id="619300.G3AEI9"/>
<dbReference type="InterPro" id="IPR013763">
    <property type="entry name" value="Cyclin-like_dom"/>
</dbReference>
<protein>
    <recommendedName>
        <fullName evidence="6">Cyclin-like domain-containing protein</fullName>
    </recommendedName>
</protein>
<keyword evidence="2 4" id="KW-0195">Cyclin</keyword>
<dbReference type="KEGG" id="spaa:SPAPADRAFT_130686"/>
<dbReference type="eggNOG" id="KOG0653">
    <property type="taxonomic scope" value="Eukaryota"/>
</dbReference>
<feature type="region of interest" description="Disordered" evidence="5">
    <location>
        <begin position="1"/>
        <end position="28"/>
    </location>
</feature>
<evidence type="ECO:0000256" key="1">
    <source>
        <dbReference type="ARBA" id="ARBA00022618"/>
    </source>
</evidence>
<dbReference type="SUPFAM" id="SSF47954">
    <property type="entry name" value="Cyclin-like"/>
    <property type="match status" value="1"/>
</dbReference>
<dbReference type="PANTHER" id="PTHR21615">
    <property type="entry name" value="CYCLIN N-TERMINAL DOMAIN-CONTAINING PROTEIN 1"/>
    <property type="match status" value="1"/>
</dbReference>
<accession>G3AEI9</accession>
<feature type="compositionally biased region" description="Polar residues" evidence="5">
    <location>
        <begin position="1"/>
        <end position="11"/>
    </location>
</feature>
<feature type="domain" description="Cyclin-like" evidence="6">
    <location>
        <begin position="97"/>
        <end position="220"/>
    </location>
</feature>
<feature type="compositionally biased region" description="Basic and acidic residues" evidence="5">
    <location>
        <begin position="12"/>
        <end position="24"/>
    </location>
</feature>
<dbReference type="GeneID" id="18869514"/>
<comment type="similarity">
    <text evidence="4">Belongs to the cyclin family.</text>
</comment>
<name>G3AEI9_SPAPN</name>
<dbReference type="HOGENOM" id="CLU_051538_0_0_1"/>
<dbReference type="RefSeq" id="XP_007372163.1">
    <property type="nucleotide sequence ID" value="XM_007372101.1"/>
</dbReference>
<proteinExistence type="inferred from homology"/>
<dbReference type="InParanoid" id="G3AEI9"/>
<dbReference type="AlphaFoldDB" id="G3AEI9"/>
<dbReference type="OMA" id="WIASKVQ"/>
<dbReference type="SMART" id="SM00385">
    <property type="entry name" value="CYCLIN"/>
    <property type="match status" value="1"/>
</dbReference>
<dbReference type="InterPro" id="IPR006671">
    <property type="entry name" value="Cyclin_N"/>
</dbReference>
<evidence type="ECO:0000256" key="3">
    <source>
        <dbReference type="ARBA" id="ARBA00023306"/>
    </source>
</evidence>
<evidence type="ECO:0000256" key="2">
    <source>
        <dbReference type="ARBA" id="ARBA00023127"/>
    </source>
</evidence>
<keyword evidence="8" id="KW-1185">Reference proteome</keyword>
<dbReference type="PROSITE" id="PS00292">
    <property type="entry name" value="CYCLINS"/>
    <property type="match status" value="1"/>
</dbReference>
<organism evidence="8">
    <name type="scientific">Spathaspora passalidarum (strain NRRL Y-27907 / 11-Y1)</name>
    <dbReference type="NCBI Taxonomy" id="619300"/>
    <lineage>
        <taxon>Eukaryota</taxon>
        <taxon>Fungi</taxon>
        <taxon>Dikarya</taxon>
        <taxon>Ascomycota</taxon>
        <taxon>Saccharomycotina</taxon>
        <taxon>Pichiomycetes</taxon>
        <taxon>Debaryomycetaceae</taxon>
        <taxon>Spathaspora</taxon>
    </lineage>
</organism>
<evidence type="ECO:0000256" key="5">
    <source>
        <dbReference type="SAM" id="MobiDB-lite"/>
    </source>
</evidence>
<dbReference type="PANTHER" id="PTHR21615:SF2">
    <property type="entry name" value="CYCLIN N-TERMINAL DOMAIN-CONTAINING PROTEIN 1"/>
    <property type="match status" value="1"/>
</dbReference>
<evidence type="ECO:0000313" key="8">
    <source>
        <dbReference type="Proteomes" id="UP000000709"/>
    </source>
</evidence>
<dbReference type="GO" id="GO:0051301">
    <property type="term" value="P:cell division"/>
    <property type="evidence" value="ECO:0007669"/>
    <property type="project" value="UniProtKB-KW"/>
</dbReference>
<evidence type="ECO:0000259" key="6">
    <source>
        <dbReference type="SMART" id="SM00385"/>
    </source>
</evidence>
<keyword evidence="1" id="KW-0132">Cell division</keyword>
<dbReference type="Pfam" id="PF00134">
    <property type="entry name" value="Cyclin_N"/>
    <property type="match status" value="1"/>
</dbReference>
<evidence type="ECO:0000313" key="7">
    <source>
        <dbReference type="EMBL" id="EGW34751.1"/>
    </source>
</evidence>
<dbReference type="Gene3D" id="1.10.472.10">
    <property type="entry name" value="Cyclin-like"/>
    <property type="match status" value="1"/>
</dbReference>
<dbReference type="EMBL" id="GL996499">
    <property type="protein sequence ID" value="EGW34751.1"/>
    <property type="molecule type" value="Genomic_DNA"/>
</dbReference>
<reference evidence="7 8" key="1">
    <citation type="journal article" date="2011" name="Proc. Natl. Acad. Sci. U.S.A.">
        <title>Comparative genomics of xylose-fermenting fungi for enhanced biofuel production.</title>
        <authorList>
            <person name="Wohlbach D.J."/>
            <person name="Kuo A."/>
            <person name="Sato T.K."/>
            <person name="Potts K.M."/>
            <person name="Salamov A.A."/>
            <person name="LaButti K.M."/>
            <person name="Sun H."/>
            <person name="Clum A."/>
            <person name="Pangilinan J.L."/>
            <person name="Lindquist E.A."/>
            <person name="Lucas S."/>
            <person name="Lapidus A."/>
            <person name="Jin M."/>
            <person name="Gunawan C."/>
            <person name="Balan V."/>
            <person name="Dale B.E."/>
            <person name="Jeffries T.W."/>
            <person name="Zinkel R."/>
            <person name="Barry K.W."/>
            <person name="Grigoriev I.V."/>
            <person name="Gasch A.P."/>
        </authorList>
    </citation>
    <scope>NUCLEOTIDE SEQUENCE [LARGE SCALE GENOMIC DNA]</scope>
    <source>
        <strain evidence="8">NRRL Y-27907 / 11-Y1</strain>
    </source>
</reference>
<keyword evidence="3" id="KW-0131">Cell cycle</keyword>
<dbReference type="InterPro" id="IPR048258">
    <property type="entry name" value="Cyclins_cyclin-box"/>
</dbReference>
<evidence type="ECO:0000256" key="4">
    <source>
        <dbReference type="RuleBase" id="RU000383"/>
    </source>
</evidence>
<dbReference type="InterPro" id="IPR036915">
    <property type="entry name" value="Cyclin-like_sf"/>
</dbReference>
<gene>
    <name evidence="7" type="ORF">SPAPADRAFT_130686</name>
</gene>
<feature type="non-terminal residue" evidence="7">
    <location>
        <position position="347"/>
    </location>
</feature>